<sequence>MLIKKKKIRGVNLGGWLVFEGWIRPSLFEQFSPKDQVVDEYTFTKFLGYEEAKRQLHNYWSFWITEHDIKKLASYGLNHL</sequence>
<dbReference type="Proteomes" id="UP000789702">
    <property type="component" value="Unassembled WGS sequence"/>
</dbReference>
<dbReference type="EMBL" id="CAJVPU010001867">
    <property type="protein sequence ID" value="CAG8490411.1"/>
    <property type="molecule type" value="Genomic_DNA"/>
</dbReference>
<keyword evidence="2" id="KW-1185">Reference proteome</keyword>
<protein>
    <submittedName>
        <fullName evidence="1">9524_t:CDS:1</fullName>
    </submittedName>
</protein>
<name>A0ACA9KU91_9GLOM</name>
<evidence type="ECO:0000313" key="1">
    <source>
        <dbReference type="EMBL" id="CAG8490411.1"/>
    </source>
</evidence>
<gene>
    <name evidence="1" type="ORF">DHETER_LOCUS2529</name>
</gene>
<feature type="non-terminal residue" evidence="1">
    <location>
        <position position="1"/>
    </location>
</feature>
<accession>A0ACA9KU91</accession>
<organism evidence="1 2">
    <name type="scientific">Dentiscutata heterogama</name>
    <dbReference type="NCBI Taxonomy" id="1316150"/>
    <lineage>
        <taxon>Eukaryota</taxon>
        <taxon>Fungi</taxon>
        <taxon>Fungi incertae sedis</taxon>
        <taxon>Mucoromycota</taxon>
        <taxon>Glomeromycotina</taxon>
        <taxon>Glomeromycetes</taxon>
        <taxon>Diversisporales</taxon>
        <taxon>Gigasporaceae</taxon>
        <taxon>Dentiscutata</taxon>
    </lineage>
</organism>
<comment type="caution">
    <text evidence="1">The sequence shown here is derived from an EMBL/GenBank/DDBJ whole genome shotgun (WGS) entry which is preliminary data.</text>
</comment>
<evidence type="ECO:0000313" key="2">
    <source>
        <dbReference type="Proteomes" id="UP000789702"/>
    </source>
</evidence>
<proteinExistence type="predicted"/>
<feature type="non-terminal residue" evidence="1">
    <location>
        <position position="80"/>
    </location>
</feature>
<reference evidence="1" key="1">
    <citation type="submission" date="2021-06" db="EMBL/GenBank/DDBJ databases">
        <authorList>
            <person name="Kallberg Y."/>
            <person name="Tangrot J."/>
            <person name="Rosling A."/>
        </authorList>
    </citation>
    <scope>NUCLEOTIDE SEQUENCE</scope>
    <source>
        <strain evidence="1">IL203A</strain>
    </source>
</reference>